<dbReference type="InterPro" id="IPR036779">
    <property type="entry name" value="LysM_dom_sf"/>
</dbReference>
<protein>
    <recommendedName>
        <fullName evidence="2">LysM domain-containing protein</fullName>
    </recommendedName>
</protein>
<accession>A0A1L9BA56</accession>
<evidence type="ECO:0000313" key="4">
    <source>
        <dbReference type="Proteomes" id="UP000182229"/>
    </source>
</evidence>
<dbReference type="Pfam" id="PF01471">
    <property type="entry name" value="PG_binding_1"/>
    <property type="match status" value="1"/>
</dbReference>
<dbReference type="Gene3D" id="1.20.141.10">
    <property type="entry name" value="Chitosanase, subunit A, domain 1"/>
    <property type="match status" value="1"/>
</dbReference>
<dbReference type="SUPFAM" id="SSF54106">
    <property type="entry name" value="LysM domain"/>
    <property type="match status" value="2"/>
</dbReference>
<gene>
    <name evidence="3" type="ORF">BON30_16615</name>
</gene>
<feature type="domain" description="LysM" evidence="2">
    <location>
        <begin position="4"/>
        <end position="48"/>
    </location>
</feature>
<dbReference type="RefSeq" id="WP_071899330.1">
    <property type="nucleotide sequence ID" value="NZ_MPIN01000004.1"/>
</dbReference>
<reference evidence="3 4" key="2">
    <citation type="submission" date="2016-12" db="EMBL/GenBank/DDBJ databases">
        <title>Draft Genome Sequence of Cystobacter ferrugineus Strain Cbfe23.</title>
        <authorList>
            <person name="Akbar S."/>
            <person name="Dowd S.E."/>
            <person name="Stevens D.C."/>
        </authorList>
    </citation>
    <scope>NUCLEOTIDE SEQUENCE [LARGE SCALE GENOMIC DNA]</scope>
    <source>
        <strain evidence="3 4">Cbfe23</strain>
    </source>
</reference>
<dbReference type="CDD" id="cd00118">
    <property type="entry name" value="LysM"/>
    <property type="match status" value="2"/>
</dbReference>
<proteinExistence type="predicted"/>
<dbReference type="STRING" id="83449.BON30_16615"/>
<evidence type="ECO:0000256" key="1">
    <source>
        <dbReference type="SAM" id="MobiDB-lite"/>
    </source>
</evidence>
<name>A0A1L9BA56_9BACT</name>
<dbReference type="InterPro" id="IPR018392">
    <property type="entry name" value="LysM"/>
</dbReference>
<dbReference type="PANTHER" id="PTHR33734">
    <property type="entry name" value="LYSM DOMAIN-CONTAINING GPI-ANCHORED PROTEIN 2"/>
    <property type="match status" value="1"/>
</dbReference>
<reference evidence="4" key="1">
    <citation type="submission" date="2016-11" db="EMBL/GenBank/DDBJ databases">
        <authorList>
            <person name="Shukria A."/>
            <person name="Stevens D.C."/>
        </authorList>
    </citation>
    <scope>NUCLEOTIDE SEQUENCE [LARGE SCALE GENOMIC DNA]</scope>
    <source>
        <strain evidence="4">Cbfe23</strain>
    </source>
</reference>
<evidence type="ECO:0000259" key="2">
    <source>
        <dbReference type="PROSITE" id="PS51782"/>
    </source>
</evidence>
<keyword evidence="4" id="KW-1185">Reference proteome</keyword>
<feature type="compositionally biased region" description="Pro residues" evidence="1">
    <location>
        <begin position="61"/>
        <end position="79"/>
    </location>
</feature>
<dbReference type="InterPro" id="IPR000400">
    <property type="entry name" value="Glyco_hydro_46"/>
</dbReference>
<dbReference type="SUPFAM" id="SSF53955">
    <property type="entry name" value="Lysozyme-like"/>
    <property type="match status" value="1"/>
</dbReference>
<dbReference type="OrthoDB" id="8756136at2"/>
<dbReference type="Gene3D" id="3.10.350.10">
    <property type="entry name" value="LysM domain"/>
    <property type="match status" value="2"/>
</dbReference>
<dbReference type="Pfam" id="PF01476">
    <property type="entry name" value="LysM"/>
    <property type="match status" value="2"/>
</dbReference>
<organism evidence="3 4">
    <name type="scientific">Cystobacter ferrugineus</name>
    <dbReference type="NCBI Taxonomy" id="83449"/>
    <lineage>
        <taxon>Bacteria</taxon>
        <taxon>Pseudomonadati</taxon>
        <taxon>Myxococcota</taxon>
        <taxon>Myxococcia</taxon>
        <taxon>Myxococcales</taxon>
        <taxon>Cystobacterineae</taxon>
        <taxon>Archangiaceae</taxon>
        <taxon>Cystobacter</taxon>
    </lineage>
</organism>
<dbReference type="Proteomes" id="UP000182229">
    <property type="component" value="Unassembled WGS sequence"/>
</dbReference>
<dbReference type="InterPro" id="IPR002477">
    <property type="entry name" value="Peptidoglycan-bd-like"/>
</dbReference>
<dbReference type="GO" id="GO:0005975">
    <property type="term" value="P:carbohydrate metabolic process"/>
    <property type="evidence" value="ECO:0007669"/>
    <property type="project" value="InterPro"/>
</dbReference>
<feature type="compositionally biased region" description="Low complexity" evidence="1">
    <location>
        <begin position="49"/>
        <end position="60"/>
    </location>
</feature>
<dbReference type="GO" id="GO:0005576">
    <property type="term" value="C:extracellular region"/>
    <property type="evidence" value="ECO:0007669"/>
    <property type="project" value="InterPro"/>
</dbReference>
<feature type="compositionally biased region" description="Low complexity" evidence="1">
    <location>
        <begin position="400"/>
        <end position="429"/>
    </location>
</feature>
<comment type="caution">
    <text evidence="3">The sequence shown here is derived from an EMBL/GenBank/DDBJ whole genome shotgun (WGS) entry which is preliminary data.</text>
</comment>
<feature type="domain" description="LysM" evidence="2">
    <location>
        <begin position="86"/>
        <end position="130"/>
    </location>
</feature>
<feature type="region of interest" description="Disordered" evidence="1">
    <location>
        <begin position="390"/>
        <end position="442"/>
    </location>
</feature>
<dbReference type="Gene3D" id="1.10.101.10">
    <property type="entry name" value="PGBD-like superfamily/PGBD"/>
    <property type="match status" value="1"/>
</dbReference>
<sequence>MTPTEYKVKPGDTLSAIARHHHVTVDDIAHLNGIKDVNRIRVGQSLRIPVKSAPKAQSAPKAPPPASPPPRPSVPPPLLSPSVRPRTHRVRLSETLLQIAQLYGLSASELAKINGLADPRLLWVGQELKLPAGSASAPPASAPSHPNNEAASTGAHASPHTGSSPPSMNAIREVAFRITGAIEGGKASSYQTKDKGIVSYGKHQATLASGTLEVIITQYVKQSSSEAAKGLARYKDKLSEKDSSLRTDVTFKKLLLEAADDPLMSTIQDSVFAKNYWSKAEQSAKNDKLKTPLAFVMYYDTHIQGGLSEIRAKTAAALKGKSYTEAEFLTEFNHQRKARLTRLAAAARAKGDEDHAGMLEGSRSRVTTLQNLVDAKDLQLRGDRDGMLTVNGKKVRGLDPSHASSATASSDSPAMSSPGTSASSPGPSAKQRTLTGSVGTGGHNADADVRLVQNLLNAHRLPPRALLPVNGRVDLQLVWAITEFQRSMGMQKPDGRVDPGGGTFKALCAQQSNPWDVSLPIGTSGGGNSAPAHIPAAANKAHAATLAKLAKAARQRFKLKNLGACARGMSEMLQAAGYTYAGGRPRVADGIIKNQAYDYSTDTWVSGTTVGYYVGSRSHLKEGRVLPGKQKSAAANVSARFFAHTLRMFGFADCTKCLPGNGRSGAVAPESVKALRALPEGAVIVFGPALNRSVQKTGGHYSVGGHGHAGHVGVLVHEGQEALVVADGLLAKGGVRYTVESCLSNYAWAIGFVPTTAGKALTAKDLPKSSLLGPA</sequence>
<feature type="compositionally biased region" description="Low complexity" evidence="1">
    <location>
        <begin position="132"/>
        <end position="152"/>
    </location>
</feature>
<dbReference type="PANTHER" id="PTHR33734:SF22">
    <property type="entry name" value="MEMBRANE-BOUND LYTIC MUREIN TRANSGLYCOSYLASE D"/>
    <property type="match status" value="1"/>
</dbReference>
<feature type="region of interest" description="Disordered" evidence="1">
    <location>
        <begin position="48"/>
        <end position="86"/>
    </location>
</feature>
<dbReference type="EMBL" id="MPIN01000004">
    <property type="protein sequence ID" value="OJH39160.1"/>
    <property type="molecule type" value="Genomic_DNA"/>
</dbReference>
<dbReference type="Pfam" id="PF01374">
    <property type="entry name" value="Glyco_hydro_46"/>
    <property type="match status" value="1"/>
</dbReference>
<dbReference type="SMART" id="SM00257">
    <property type="entry name" value="LysM"/>
    <property type="match status" value="2"/>
</dbReference>
<evidence type="ECO:0000313" key="3">
    <source>
        <dbReference type="EMBL" id="OJH39160.1"/>
    </source>
</evidence>
<dbReference type="PROSITE" id="PS51782">
    <property type="entry name" value="LYSM"/>
    <property type="match status" value="2"/>
</dbReference>
<feature type="region of interest" description="Disordered" evidence="1">
    <location>
        <begin position="132"/>
        <end position="168"/>
    </location>
</feature>
<dbReference type="AlphaFoldDB" id="A0A1L9BA56"/>
<dbReference type="GO" id="GO:0016977">
    <property type="term" value="F:chitosanase activity"/>
    <property type="evidence" value="ECO:0007669"/>
    <property type="project" value="InterPro"/>
</dbReference>
<dbReference type="InterPro" id="IPR036366">
    <property type="entry name" value="PGBDSf"/>
</dbReference>
<dbReference type="GO" id="GO:0008932">
    <property type="term" value="F:lytic endotransglycosylase activity"/>
    <property type="evidence" value="ECO:0007669"/>
    <property type="project" value="TreeGrafter"/>
</dbReference>
<dbReference type="InterPro" id="IPR023346">
    <property type="entry name" value="Lysozyme-like_dom_sf"/>
</dbReference>